<proteinExistence type="predicted"/>
<sequence>MGNRDVSFHMRDAAVVTVGEGTGREVLVNPSFNAALLLEGWPSNERMLALIEGFERTLYPALRSLLKARRGDITIDKDSNVILDVPYFFSGYWKNPAEGDAGDGKRRYHFSIANIPALRVAAGQSGGGPRSPDYLTFPNEKFLELEWDEQQSLIDKVLGDSWATMRAAIKPSAHDHGVVLPDLRAMLAKCRNTCSFLKLIVEQARPKNITGAIGRANSLFLLWSFLVYLRREKVLLVPLRSYYLDLVGNAQARFFTETLLSEEHQSVLDRLWAITRNYQEQNRMRIARITQTVLLGADIDTLGDIHPHTFNIVCESILNQLSASPSYRDKAADLTRSAYDFLVRFWNETDPETPIAITVRPGFRVGLPRRRTGLPPTSTPSRVVRGEDPFWYSEIPDDEKIVGHPIPGYVPTDITRYWAQVLREAFPHLKIKETARFRIAGLHWLTFIASLDDPPSRLENVVRSRHINDLVSHQPGTFRHRLSEMSLAPRVKNDVLSSLSQMFGIYLRIHGIELRNPIEFDLDRFLVPQPRGKTPRTPLSPEMLLYLKEFRAGACALCRYRVTGPMFLAGLVVNANKIMAELHAKGQEIARLNDSIRARRREEKSVMAFQSRLEILHRELEDLWTEWAAEHQYVEDSARLLEDYLKQQVQDGRNLPVLAADGAIAQLSVRSEHRHPFHLSQLLAEASAYVPSERHVAAIGMRDAFLNELLANNRIDPFLLRLDADTRLHVGNMLGHLLAEMVPDVDLQALHDGTLPVSKFIGLQDAIRELATAEPGGAKPISAFRQPSSVLLEPSE</sequence>
<name>A0A7C9UU51_9PROT</name>
<organism evidence="1 2">
    <name type="scientific">Magnetospirillum aberrantis SpK</name>
    <dbReference type="NCBI Taxonomy" id="908842"/>
    <lineage>
        <taxon>Bacteria</taxon>
        <taxon>Pseudomonadati</taxon>
        <taxon>Pseudomonadota</taxon>
        <taxon>Alphaproteobacteria</taxon>
        <taxon>Rhodospirillales</taxon>
        <taxon>Rhodospirillaceae</taxon>
        <taxon>Magnetospirillum</taxon>
    </lineage>
</organism>
<gene>
    <name evidence="1" type="ORF">G4223_02930</name>
</gene>
<evidence type="ECO:0000313" key="2">
    <source>
        <dbReference type="Proteomes" id="UP000480684"/>
    </source>
</evidence>
<dbReference type="EMBL" id="JAAIYP010000010">
    <property type="protein sequence ID" value="NFV79069.1"/>
    <property type="molecule type" value="Genomic_DNA"/>
</dbReference>
<comment type="caution">
    <text evidence="1">The sequence shown here is derived from an EMBL/GenBank/DDBJ whole genome shotgun (WGS) entry which is preliminary data.</text>
</comment>
<dbReference type="AlphaFoldDB" id="A0A7C9UU51"/>
<accession>A0A7C9UU51</accession>
<keyword evidence="2" id="KW-1185">Reference proteome</keyword>
<dbReference type="RefSeq" id="WP_163674778.1">
    <property type="nucleotide sequence ID" value="NZ_JAAIYP010000010.1"/>
</dbReference>
<evidence type="ECO:0000313" key="1">
    <source>
        <dbReference type="EMBL" id="NFV79069.1"/>
    </source>
</evidence>
<protein>
    <submittedName>
        <fullName evidence="1">Uncharacterized protein</fullName>
    </submittedName>
</protein>
<dbReference type="Proteomes" id="UP000480684">
    <property type="component" value="Unassembled WGS sequence"/>
</dbReference>
<reference evidence="1 2" key="1">
    <citation type="submission" date="2020-02" db="EMBL/GenBank/DDBJ databases">
        <authorList>
            <person name="Dziuba M."/>
            <person name="Kuznetsov B."/>
            <person name="Mardanov A."/>
            <person name="Ravin N."/>
            <person name="Grouzdev D."/>
        </authorList>
    </citation>
    <scope>NUCLEOTIDE SEQUENCE [LARGE SCALE GENOMIC DNA]</scope>
    <source>
        <strain evidence="1 2">SpK</strain>
    </source>
</reference>